<sequence>AAYFQIAIAPSVGGPMYEDFDYVDFGPELNDVFGTVNTENSFVVTAWVNPTALSSTQGNYGVSNTFIAKADDAEAIFEIGVTQDGLLQLFLATDTTSTTANYGFTGSLVSDVWSYVAIRYNETDVDVLIDDVLYTSAASGPAEPWSGSTSIINAPNTNFTIGNTINSYIGFNGKVDEVAVFNRSISDSEIEDHKNGYILKIISSISYDNGSGIWDPITVSEELLDGYINFQCNKTPNKYVTVSSMEF</sequence>
<dbReference type="InterPro" id="IPR013320">
    <property type="entry name" value="ConA-like_dom_sf"/>
</dbReference>
<dbReference type="Gene3D" id="2.60.120.200">
    <property type="match status" value="1"/>
</dbReference>
<comment type="caution">
    <text evidence="1">The sequence shown here is derived from an EMBL/GenBank/DDBJ whole genome shotgun (WGS) entry which is preliminary data.</text>
</comment>
<dbReference type="EMBL" id="BARU01037701">
    <property type="protein sequence ID" value="GAH89486.1"/>
    <property type="molecule type" value="Genomic_DNA"/>
</dbReference>
<gene>
    <name evidence="1" type="ORF">S03H2_58692</name>
</gene>
<dbReference type="SUPFAM" id="SSF49899">
    <property type="entry name" value="Concanavalin A-like lectins/glucanases"/>
    <property type="match status" value="1"/>
</dbReference>
<organism evidence="1">
    <name type="scientific">marine sediment metagenome</name>
    <dbReference type="NCBI Taxonomy" id="412755"/>
    <lineage>
        <taxon>unclassified sequences</taxon>
        <taxon>metagenomes</taxon>
        <taxon>ecological metagenomes</taxon>
    </lineage>
</organism>
<evidence type="ECO:0000313" key="1">
    <source>
        <dbReference type="EMBL" id="GAH89486.1"/>
    </source>
</evidence>
<protein>
    <recommendedName>
        <fullName evidence="2">LamG-like jellyroll fold domain-containing protein</fullName>
    </recommendedName>
</protein>
<dbReference type="Pfam" id="PF13385">
    <property type="entry name" value="Laminin_G_3"/>
    <property type="match status" value="1"/>
</dbReference>
<dbReference type="AlphaFoldDB" id="X1J457"/>
<reference evidence="1" key="1">
    <citation type="journal article" date="2014" name="Front. Microbiol.">
        <title>High frequency of phylogenetically diverse reductive dehalogenase-homologous genes in deep subseafloor sedimentary metagenomes.</title>
        <authorList>
            <person name="Kawai M."/>
            <person name="Futagami T."/>
            <person name="Toyoda A."/>
            <person name="Takaki Y."/>
            <person name="Nishi S."/>
            <person name="Hori S."/>
            <person name="Arai W."/>
            <person name="Tsubouchi T."/>
            <person name="Morono Y."/>
            <person name="Uchiyama I."/>
            <person name="Ito T."/>
            <person name="Fujiyama A."/>
            <person name="Inagaki F."/>
            <person name="Takami H."/>
        </authorList>
    </citation>
    <scope>NUCLEOTIDE SEQUENCE</scope>
    <source>
        <strain evidence="1">Expedition CK06-06</strain>
    </source>
</reference>
<proteinExistence type="predicted"/>
<evidence type="ECO:0008006" key="2">
    <source>
        <dbReference type="Google" id="ProtNLM"/>
    </source>
</evidence>
<feature type="non-terminal residue" evidence="1">
    <location>
        <position position="247"/>
    </location>
</feature>
<accession>X1J457</accession>
<feature type="non-terminal residue" evidence="1">
    <location>
        <position position="1"/>
    </location>
</feature>
<name>X1J457_9ZZZZ</name>